<proteinExistence type="predicted"/>
<dbReference type="Gene3D" id="3.30.1370.50">
    <property type="entry name" value="R3H-like domain"/>
    <property type="match status" value="1"/>
</dbReference>
<dbReference type="Gene3D" id="3.30.300.20">
    <property type="match status" value="1"/>
</dbReference>
<evidence type="ECO:0000313" key="4">
    <source>
        <dbReference type="Proteomes" id="UP000229247"/>
    </source>
</evidence>
<name>A0A2M7D6I9_9BACT</name>
<dbReference type="PROSITE" id="PS51061">
    <property type="entry name" value="R3H"/>
    <property type="match status" value="1"/>
</dbReference>
<gene>
    <name evidence="3" type="ORF">COS30_00890</name>
</gene>
<dbReference type="AlphaFoldDB" id="A0A2M7D6I9"/>
<feature type="domain" description="R3H" evidence="2">
    <location>
        <begin position="85"/>
        <end position="151"/>
    </location>
</feature>
<dbReference type="PANTHER" id="PTHR35800">
    <property type="entry name" value="PROTEIN JAG"/>
    <property type="match status" value="1"/>
</dbReference>
<reference evidence="4" key="1">
    <citation type="submission" date="2017-09" db="EMBL/GenBank/DDBJ databases">
        <title>Depth-based differentiation of microbial function through sediment-hosted aquifers and enrichment of novel symbionts in the deep terrestrial subsurface.</title>
        <authorList>
            <person name="Probst A.J."/>
            <person name="Ladd B."/>
            <person name="Jarett J.K."/>
            <person name="Geller-Mcgrath D.E."/>
            <person name="Sieber C.M.K."/>
            <person name="Emerson J.B."/>
            <person name="Anantharaman K."/>
            <person name="Thomas B.C."/>
            <person name="Malmstrom R."/>
            <person name="Stieglmeier M."/>
            <person name="Klingl A."/>
            <person name="Woyke T."/>
            <person name="Ryan C.M."/>
            <person name="Banfield J.F."/>
        </authorList>
    </citation>
    <scope>NUCLEOTIDE SEQUENCE [LARGE SCALE GENOMIC DNA]</scope>
</reference>
<sequence length="152" mass="17334">MQNKLTQIKDIIEEILRQMDFSGEVVMEDQDPEFLRANIKSPEAAYLIGRGGEVLLALQEIIRAAVAKKISEPVRFIVDVNDYRQSHFALLKEMAQRTAQEVQETGQEQWLAPMNSYERRVVHLALKEIPGVKSESDGLGEERRIVIRPDSS</sequence>
<dbReference type="Pfam" id="PF01424">
    <property type="entry name" value="R3H"/>
    <property type="match status" value="1"/>
</dbReference>
<dbReference type="GO" id="GO:0003677">
    <property type="term" value="F:DNA binding"/>
    <property type="evidence" value="ECO:0007669"/>
    <property type="project" value="UniProtKB-KW"/>
</dbReference>
<feature type="region of interest" description="Disordered" evidence="1">
    <location>
        <begin position="133"/>
        <end position="152"/>
    </location>
</feature>
<dbReference type="Proteomes" id="UP000229247">
    <property type="component" value="Unassembled WGS sequence"/>
</dbReference>
<dbReference type="InterPro" id="IPR038008">
    <property type="entry name" value="Jag_KH"/>
</dbReference>
<organism evidence="3 4">
    <name type="scientific">Candidatus Portnoybacteria bacterium CG02_land_8_20_14_3_00_45_8</name>
    <dbReference type="NCBI Taxonomy" id="1974807"/>
    <lineage>
        <taxon>Bacteria</taxon>
        <taxon>Candidatus Portnoyibacteriota</taxon>
    </lineage>
</organism>
<dbReference type="CDD" id="cd02644">
    <property type="entry name" value="R3H_jag"/>
    <property type="match status" value="1"/>
</dbReference>
<dbReference type="GO" id="GO:0003723">
    <property type="term" value="F:RNA binding"/>
    <property type="evidence" value="ECO:0007669"/>
    <property type="project" value="InterPro"/>
</dbReference>
<dbReference type="PANTHER" id="PTHR35800:SF1">
    <property type="entry name" value="RNA-BINDING PROTEIN KHPB"/>
    <property type="match status" value="1"/>
</dbReference>
<evidence type="ECO:0000259" key="2">
    <source>
        <dbReference type="PROSITE" id="PS51061"/>
    </source>
</evidence>
<keyword evidence="3" id="KW-0238">DNA-binding</keyword>
<accession>A0A2M7D6I9</accession>
<dbReference type="SUPFAM" id="SSF82708">
    <property type="entry name" value="R3H domain"/>
    <property type="match status" value="1"/>
</dbReference>
<dbReference type="InterPro" id="IPR039247">
    <property type="entry name" value="KhpB"/>
</dbReference>
<feature type="compositionally biased region" description="Basic and acidic residues" evidence="1">
    <location>
        <begin position="134"/>
        <end position="152"/>
    </location>
</feature>
<dbReference type="InterPro" id="IPR036867">
    <property type="entry name" value="R3H_dom_sf"/>
</dbReference>
<dbReference type="InterPro" id="IPR015946">
    <property type="entry name" value="KH_dom-like_a/b"/>
</dbReference>
<comment type="caution">
    <text evidence="3">The sequence shown here is derived from an EMBL/GenBank/DDBJ whole genome shotgun (WGS) entry which is preliminary data.</text>
</comment>
<dbReference type="CDD" id="cd02414">
    <property type="entry name" value="KH-II_Jag"/>
    <property type="match status" value="1"/>
</dbReference>
<dbReference type="InterPro" id="IPR001374">
    <property type="entry name" value="R3H_dom"/>
</dbReference>
<protein>
    <submittedName>
        <fullName evidence="3">Single-stranded DNA-binding protein</fullName>
    </submittedName>
</protein>
<evidence type="ECO:0000313" key="3">
    <source>
        <dbReference type="EMBL" id="PIV38648.1"/>
    </source>
</evidence>
<dbReference type="SMART" id="SM00393">
    <property type="entry name" value="R3H"/>
    <property type="match status" value="1"/>
</dbReference>
<dbReference type="InterPro" id="IPR034079">
    <property type="entry name" value="R3H_KhpB"/>
</dbReference>
<dbReference type="EMBL" id="PEUE01000025">
    <property type="protein sequence ID" value="PIV38648.1"/>
    <property type="molecule type" value="Genomic_DNA"/>
</dbReference>
<evidence type="ECO:0000256" key="1">
    <source>
        <dbReference type="SAM" id="MobiDB-lite"/>
    </source>
</evidence>